<evidence type="ECO:0000256" key="2">
    <source>
        <dbReference type="ARBA" id="ARBA00022801"/>
    </source>
</evidence>
<reference evidence="4 5" key="1">
    <citation type="submission" date="2024-01" db="EMBL/GenBank/DDBJ databases">
        <title>The genomes of 5 underutilized Papilionoideae crops provide insights into root nodulation and disease resistanc.</title>
        <authorList>
            <person name="Jiang F."/>
        </authorList>
    </citation>
    <scope>NUCLEOTIDE SEQUENCE [LARGE SCALE GENOMIC DNA]</scope>
    <source>
        <strain evidence="4">LVBAO_FW01</strain>
        <tissue evidence="4">Leaves</tissue>
    </source>
</reference>
<keyword evidence="3" id="KW-0460">Magnesium</keyword>
<gene>
    <name evidence="4" type="ORF">VNO77_02784</name>
</gene>
<dbReference type="SUPFAM" id="SSF56784">
    <property type="entry name" value="HAD-like"/>
    <property type="match status" value="1"/>
</dbReference>
<keyword evidence="5" id="KW-1185">Reference proteome</keyword>
<dbReference type="EMBL" id="JAYMYQ010000001">
    <property type="protein sequence ID" value="KAK7360771.1"/>
    <property type="molecule type" value="Genomic_DNA"/>
</dbReference>
<dbReference type="AlphaFoldDB" id="A0AAN9R6E3"/>
<evidence type="ECO:0000256" key="1">
    <source>
        <dbReference type="ARBA" id="ARBA00022723"/>
    </source>
</evidence>
<evidence type="ECO:0000313" key="5">
    <source>
        <dbReference type="Proteomes" id="UP001367508"/>
    </source>
</evidence>
<keyword evidence="1" id="KW-0479">Metal-binding</keyword>
<dbReference type="InterPro" id="IPR008380">
    <property type="entry name" value="HAD-SF_hydro_IG_5-nucl"/>
</dbReference>
<sequence>MLETKNQKYPSLSPTSLLNSHRFCLFTFPLLLEVESVPSALAPSLAPHHQELISCTINTLWMRTMKLVRMTQDRWICMAMITVDRHVYVKKLVYDLSHLHELLSWSFNWKYMIGELVPYKRSHILKMDHHKYVKVAYHGFIGLSKEDRVSTYGNTSVCDSVDEPDHALIGTLFSLAEAYLFAQLVDFKDCDPGKIKRGLILLAYTEMFEL</sequence>
<dbReference type="Proteomes" id="UP001367508">
    <property type="component" value="Unassembled WGS sequence"/>
</dbReference>
<evidence type="ECO:0000313" key="4">
    <source>
        <dbReference type="EMBL" id="KAK7360771.1"/>
    </source>
</evidence>
<keyword evidence="2" id="KW-0378">Hydrolase</keyword>
<name>A0AAN9R6E3_CANGL</name>
<dbReference type="GO" id="GO:0008253">
    <property type="term" value="F:5'-nucleotidase activity"/>
    <property type="evidence" value="ECO:0007669"/>
    <property type="project" value="TreeGrafter"/>
</dbReference>
<organism evidence="4 5">
    <name type="scientific">Canavalia gladiata</name>
    <name type="common">Sword bean</name>
    <name type="synonym">Dolichos gladiatus</name>
    <dbReference type="NCBI Taxonomy" id="3824"/>
    <lineage>
        <taxon>Eukaryota</taxon>
        <taxon>Viridiplantae</taxon>
        <taxon>Streptophyta</taxon>
        <taxon>Embryophyta</taxon>
        <taxon>Tracheophyta</taxon>
        <taxon>Spermatophyta</taxon>
        <taxon>Magnoliopsida</taxon>
        <taxon>eudicotyledons</taxon>
        <taxon>Gunneridae</taxon>
        <taxon>Pentapetalae</taxon>
        <taxon>rosids</taxon>
        <taxon>fabids</taxon>
        <taxon>Fabales</taxon>
        <taxon>Fabaceae</taxon>
        <taxon>Papilionoideae</taxon>
        <taxon>50 kb inversion clade</taxon>
        <taxon>NPAAA clade</taxon>
        <taxon>indigoferoid/millettioid clade</taxon>
        <taxon>Phaseoleae</taxon>
        <taxon>Canavalia</taxon>
    </lineage>
</organism>
<dbReference type="InterPro" id="IPR036412">
    <property type="entry name" value="HAD-like_sf"/>
</dbReference>
<evidence type="ECO:0000256" key="3">
    <source>
        <dbReference type="ARBA" id="ARBA00022842"/>
    </source>
</evidence>
<comment type="caution">
    <text evidence="4">The sequence shown here is derived from an EMBL/GenBank/DDBJ whole genome shotgun (WGS) entry which is preliminary data.</text>
</comment>
<accession>A0AAN9R6E3</accession>
<dbReference type="PANTHER" id="PTHR12103:SF15">
    <property type="entry name" value="CYTOSOLIC PURINE 5'-NUCLEOTIDASE"/>
    <property type="match status" value="1"/>
</dbReference>
<proteinExistence type="predicted"/>
<dbReference type="Pfam" id="PF05761">
    <property type="entry name" value="5_nucleotid"/>
    <property type="match status" value="1"/>
</dbReference>
<protein>
    <submittedName>
        <fullName evidence="4">Uncharacterized protein</fullName>
    </submittedName>
</protein>
<dbReference type="PANTHER" id="PTHR12103">
    <property type="entry name" value="5'-NUCLEOTIDASE DOMAIN-CONTAINING"/>
    <property type="match status" value="1"/>
</dbReference>
<dbReference type="GO" id="GO:0046872">
    <property type="term" value="F:metal ion binding"/>
    <property type="evidence" value="ECO:0007669"/>
    <property type="project" value="UniProtKB-KW"/>
</dbReference>